<dbReference type="Pfam" id="PF00173">
    <property type="entry name" value="Cyt-b5"/>
    <property type="match status" value="1"/>
</dbReference>
<dbReference type="Gene3D" id="3.10.120.10">
    <property type="entry name" value="Cytochrome b5-like heme/steroid binding domain"/>
    <property type="match status" value="1"/>
</dbReference>
<evidence type="ECO:0000256" key="3">
    <source>
        <dbReference type="ARBA" id="ARBA00022692"/>
    </source>
</evidence>
<evidence type="ECO:0000256" key="7">
    <source>
        <dbReference type="ARBA" id="ARBA00038168"/>
    </source>
</evidence>
<dbReference type="PRINTS" id="PR00363">
    <property type="entry name" value="CYTOCHROMEB5"/>
</dbReference>
<dbReference type="OrthoDB" id="260519at2759"/>
<evidence type="ECO:0000256" key="8">
    <source>
        <dbReference type="RuleBase" id="RU362121"/>
    </source>
</evidence>
<dbReference type="PROSITE" id="PS50255">
    <property type="entry name" value="CYTOCHROME_B5_2"/>
    <property type="match status" value="1"/>
</dbReference>
<accession>A0A0S4JCD1</accession>
<evidence type="ECO:0000313" key="11">
    <source>
        <dbReference type="Proteomes" id="UP000051952"/>
    </source>
</evidence>
<keyword evidence="3 8" id="KW-0812">Transmembrane</keyword>
<protein>
    <submittedName>
        <fullName evidence="10">Cytochrome b5, putative</fullName>
    </submittedName>
</protein>
<keyword evidence="4 8" id="KW-0479">Metal-binding</keyword>
<dbReference type="OMA" id="AYFAWRY"/>
<dbReference type="GO" id="GO:0020037">
    <property type="term" value="F:heme binding"/>
    <property type="evidence" value="ECO:0007669"/>
    <property type="project" value="UniProtKB-UniRule"/>
</dbReference>
<gene>
    <name evidence="10" type="ORF">BSAL_12220</name>
</gene>
<organism evidence="10 11">
    <name type="scientific">Bodo saltans</name>
    <name type="common">Flagellated protozoan</name>
    <dbReference type="NCBI Taxonomy" id="75058"/>
    <lineage>
        <taxon>Eukaryota</taxon>
        <taxon>Discoba</taxon>
        <taxon>Euglenozoa</taxon>
        <taxon>Kinetoplastea</taxon>
        <taxon>Metakinetoplastina</taxon>
        <taxon>Eubodonida</taxon>
        <taxon>Bodonidae</taxon>
        <taxon>Bodo</taxon>
    </lineage>
</organism>
<comment type="similarity">
    <text evidence="7 8">Belongs to the cytochrome b5 family.</text>
</comment>
<dbReference type="GO" id="GO:0016020">
    <property type="term" value="C:membrane"/>
    <property type="evidence" value="ECO:0007669"/>
    <property type="project" value="UniProtKB-SubCell"/>
</dbReference>
<dbReference type="InterPro" id="IPR001199">
    <property type="entry name" value="Cyt_B5-like_heme/steroid-bd"/>
</dbReference>
<feature type="transmembrane region" description="Helical" evidence="8">
    <location>
        <begin position="98"/>
        <end position="118"/>
    </location>
</feature>
<evidence type="ECO:0000256" key="5">
    <source>
        <dbReference type="ARBA" id="ARBA00023004"/>
    </source>
</evidence>
<evidence type="ECO:0000256" key="4">
    <source>
        <dbReference type="ARBA" id="ARBA00022723"/>
    </source>
</evidence>
<dbReference type="AlphaFoldDB" id="A0A0S4JCD1"/>
<dbReference type="VEuPathDB" id="TriTrypDB:BSAL_12220"/>
<evidence type="ECO:0000259" key="9">
    <source>
        <dbReference type="PROSITE" id="PS50255"/>
    </source>
</evidence>
<comment type="subcellular location">
    <subcellularLocation>
        <location evidence="1">Membrane</location>
    </subcellularLocation>
</comment>
<feature type="domain" description="Cytochrome b5 heme-binding" evidence="9">
    <location>
        <begin position="3"/>
        <end position="79"/>
    </location>
</feature>
<dbReference type="PANTHER" id="PTHR19359">
    <property type="entry name" value="CYTOCHROME B5"/>
    <property type="match status" value="1"/>
</dbReference>
<reference evidence="11" key="1">
    <citation type="submission" date="2015-09" db="EMBL/GenBank/DDBJ databases">
        <authorList>
            <consortium name="Pathogen Informatics"/>
        </authorList>
    </citation>
    <scope>NUCLEOTIDE SEQUENCE [LARGE SCALE GENOMIC DNA]</scope>
    <source>
        <strain evidence="11">Lake Konstanz</strain>
    </source>
</reference>
<dbReference type="EMBL" id="CYKH01001593">
    <property type="protein sequence ID" value="CUG87829.1"/>
    <property type="molecule type" value="Genomic_DNA"/>
</dbReference>
<dbReference type="Proteomes" id="UP000051952">
    <property type="component" value="Unassembled WGS sequence"/>
</dbReference>
<dbReference type="GO" id="GO:0046872">
    <property type="term" value="F:metal ion binding"/>
    <property type="evidence" value="ECO:0007669"/>
    <property type="project" value="UniProtKB-UniRule"/>
</dbReference>
<dbReference type="InterPro" id="IPR050668">
    <property type="entry name" value="Cytochrome_b5"/>
</dbReference>
<dbReference type="SMART" id="SM01117">
    <property type="entry name" value="Cyt-b5"/>
    <property type="match status" value="1"/>
</dbReference>
<evidence type="ECO:0000256" key="6">
    <source>
        <dbReference type="ARBA" id="ARBA00023136"/>
    </source>
</evidence>
<dbReference type="PROSITE" id="PS00191">
    <property type="entry name" value="CYTOCHROME_B5_1"/>
    <property type="match status" value="1"/>
</dbReference>
<proteinExistence type="inferred from homology"/>
<sequence length="120" mass="12710">MTGKIFKRAEVAVHNTEQDLWMIIEGKVYDITPFVDEHPGGVDTLLGVAGEDGTSDFKSVGHSDSAKQMLEKYYVGDVCPEDAASPTKSKGGAQGTQSSNLAIAVVVALLAAIVFLVARQ</sequence>
<keyword evidence="2 8" id="KW-0349">Heme</keyword>
<dbReference type="SUPFAM" id="SSF55856">
    <property type="entry name" value="Cytochrome b5-like heme/steroid binding domain"/>
    <property type="match status" value="1"/>
</dbReference>
<keyword evidence="5 8" id="KW-0408">Iron</keyword>
<evidence type="ECO:0000256" key="2">
    <source>
        <dbReference type="ARBA" id="ARBA00022617"/>
    </source>
</evidence>
<keyword evidence="8" id="KW-1133">Transmembrane helix</keyword>
<keyword evidence="6 8" id="KW-0472">Membrane</keyword>
<dbReference type="InterPro" id="IPR036400">
    <property type="entry name" value="Cyt_B5-like_heme/steroid_sf"/>
</dbReference>
<dbReference type="FunFam" id="3.10.120.10:FF:000002">
    <property type="entry name" value="Cytochrome b5 type B"/>
    <property type="match status" value="1"/>
</dbReference>
<dbReference type="PANTHER" id="PTHR19359:SF14">
    <property type="entry name" value="CYTOCHROME B5 A"/>
    <property type="match status" value="1"/>
</dbReference>
<name>A0A0S4JCD1_BODSA</name>
<dbReference type="InterPro" id="IPR018506">
    <property type="entry name" value="Cyt_B5_heme-BS"/>
</dbReference>
<evidence type="ECO:0000256" key="1">
    <source>
        <dbReference type="ARBA" id="ARBA00004370"/>
    </source>
</evidence>
<evidence type="ECO:0000313" key="10">
    <source>
        <dbReference type="EMBL" id="CUG87829.1"/>
    </source>
</evidence>
<keyword evidence="11" id="KW-1185">Reference proteome</keyword>